<dbReference type="GO" id="GO:0006785">
    <property type="term" value="P:heme B biosynthetic process"/>
    <property type="evidence" value="ECO:0007669"/>
    <property type="project" value="UniProtKB-ARBA"/>
</dbReference>
<sequence>MNIEEDSLETKVCTSYDEQVRTVLLLSKAGYSQTNPDQTFIAEIANLNLQNVESYFISPIEFNFINIQELGQLISTVNKWHGIILTSIRCVDALIQSFNLLSEREIILAKWQQSTIFTVGDATKQYLLDKLHLDSIGHQSSNSETLAKFILDLNREQPIKLPLLYPCSNIRSESISKSLQGIILLHEVVCYETIPNQHLEQEMKMFRQHIDRKLQSLDEIHLKNCKLLLIVVFFSPSGVMNLFPHICRDLLSLNNTLVVKFVAFGNVTAAKMTDLGIEVWFVSSEPKIKTLAREIEIRLIERLNE</sequence>
<keyword evidence="4" id="KW-0350">Heme biosynthesis</keyword>
<dbReference type="EMBL" id="JAPWDV010000002">
    <property type="protein sequence ID" value="KAJ6218972.1"/>
    <property type="molecule type" value="Genomic_DNA"/>
</dbReference>
<dbReference type="GO" id="GO:0005829">
    <property type="term" value="C:cytosol"/>
    <property type="evidence" value="ECO:0007669"/>
    <property type="project" value="TreeGrafter"/>
</dbReference>
<evidence type="ECO:0000259" key="12">
    <source>
        <dbReference type="Pfam" id="PF02602"/>
    </source>
</evidence>
<dbReference type="CDD" id="cd06578">
    <property type="entry name" value="HemD"/>
    <property type="match status" value="1"/>
</dbReference>
<protein>
    <recommendedName>
        <fullName evidence="9">Uroporphyrinogen-III synthase</fullName>
        <ecNumber evidence="3">4.2.1.75</ecNumber>
    </recommendedName>
    <alternativeName>
        <fullName evidence="8">Hydroxymethylbilane hydrolyase [cyclizing]</fullName>
    </alternativeName>
    <alternativeName>
        <fullName evidence="7">Uroporphyrinogen-III cosynthase</fullName>
    </alternativeName>
</protein>
<evidence type="ECO:0000256" key="2">
    <source>
        <dbReference type="ARBA" id="ARBA00008133"/>
    </source>
</evidence>
<evidence type="ECO:0000256" key="1">
    <source>
        <dbReference type="ARBA" id="ARBA00004772"/>
    </source>
</evidence>
<dbReference type="Gene3D" id="3.40.50.10090">
    <property type="match status" value="2"/>
</dbReference>
<name>A0A9Q0M7L9_BLOTA</name>
<dbReference type="InterPro" id="IPR039793">
    <property type="entry name" value="UROS/Hem4"/>
</dbReference>
<proteinExistence type="inferred from homology"/>
<evidence type="ECO:0000256" key="3">
    <source>
        <dbReference type="ARBA" id="ARBA00013109"/>
    </source>
</evidence>
<evidence type="ECO:0000313" key="14">
    <source>
        <dbReference type="Proteomes" id="UP001142055"/>
    </source>
</evidence>
<evidence type="ECO:0000256" key="8">
    <source>
        <dbReference type="ARBA" id="ARBA00032649"/>
    </source>
</evidence>
<organism evidence="13 14">
    <name type="scientific">Blomia tropicalis</name>
    <name type="common">Mite</name>
    <dbReference type="NCBI Taxonomy" id="40697"/>
    <lineage>
        <taxon>Eukaryota</taxon>
        <taxon>Metazoa</taxon>
        <taxon>Ecdysozoa</taxon>
        <taxon>Arthropoda</taxon>
        <taxon>Chelicerata</taxon>
        <taxon>Arachnida</taxon>
        <taxon>Acari</taxon>
        <taxon>Acariformes</taxon>
        <taxon>Sarcoptiformes</taxon>
        <taxon>Astigmata</taxon>
        <taxon>Glycyphagoidea</taxon>
        <taxon>Echimyopodidae</taxon>
        <taxon>Blomia</taxon>
    </lineage>
</organism>
<comment type="similarity">
    <text evidence="2">Belongs to the uroporphyrinogen-III synthase family.</text>
</comment>
<dbReference type="PANTHER" id="PTHR12390">
    <property type="entry name" value="UROPORPHYRINOGEN III SYNTHASE"/>
    <property type="match status" value="1"/>
</dbReference>
<comment type="caution">
    <text evidence="13">The sequence shown here is derived from an EMBL/GenBank/DDBJ whole genome shotgun (WGS) entry which is preliminary data.</text>
</comment>
<keyword evidence="6" id="KW-0627">Porphyrin biosynthesis</keyword>
<dbReference type="SUPFAM" id="SSF69618">
    <property type="entry name" value="HemD-like"/>
    <property type="match status" value="1"/>
</dbReference>
<dbReference type="AlphaFoldDB" id="A0A9Q0M7L9"/>
<comment type="function">
    <text evidence="11">Catalyzes cyclization of the linear tetrapyrrole, hydroxymethylbilane, to the macrocyclic uroporphyrinogen III, the branch point for the various sub-pathways leading to the wide diversity of porphyrins. Porphyrins act as cofactors for a multitude of enzymes that perform a variety of processes within the cell such as methionine synthesis (vitamin B12) or oxygen transport (heme).</text>
</comment>
<evidence type="ECO:0000313" key="13">
    <source>
        <dbReference type="EMBL" id="KAJ6218972.1"/>
    </source>
</evidence>
<gene>
    <name evidence="13" type="ORF">RDWZM_004784</name>
</gene>
<keyword evidence="14" id="KW-1185">Reference proteome</keyword>
<dbReference type="InterPro" id="IPR003754">
    <property type="entry name" value="4pyrrol_synth_uPrphyn_synth"/>
</dbReference>
<dbReference type="OMA" id="DPYCQQL"/>
<comment type="catalytic activity">
    <reaction evidence="10">
        <text>hydroxymethylbilane = uroporphyrinogen III + H2O</text>
        <dbReference type="Rhea" id="RHEA:18965"/>
        <dbReference type="ChEBI" id="CHEBI:15377"/>
        <dbReference type="ChEBI" id="CHEBI:57308"/>
        <dbReference type="ChEBI" id="CHEBI:57845"/>
        <dbReference type="EC" id="4.2.1.75"/>
    </reaction>
</comment>
<evidence type="ECO:0000256" key="9">
    <source>
        <dbReference type="ARBA" id="ARBA00040167"/>
    </source>
</evidence>
<evidence type="ECO:0000256" key="5">
    <source>
        <dbReference type="ARBA" id="ARBA00023239"/>
    </source>
</evidence>
<dbReference type="GO" id="GO:0006780">
    <property type="term" value="P:uroporphyrinogen III biosynthetic process"/>
    <property type="evidence" value="ECO:0007669"/>
    <property type="project" value="InterPro"/>
</dbReference>
<comment type="pathway">
    <text evidence="1">Porphyrin-containing compound metabolism; protoporphyrin-IX biosynthesis; coproporphyrinogen-III from 5-aminolevulinate: step 3/4.</text>
</comment>
<evidence type="ECO:0000256" key="7">
    <source>
        <dbReference type="ARBA" id="ARBA00031702"/>
    </source>
</evidence>
<keyword evidence="5" id="KW-0456">Lyase</keyword>
<dbReference type="GO" id="GO:0004852">
    <property type="term" value="F:uroporphyrinogen-III synthase activity"/>
    <property type="evidence" value="ECO:0007669"/>
    <property type="project" value="UniProtKB-EC"/>
</dbReference>
<evidence type="ECO:0000256" key="6">
    <source>
        <dbReference type="ARBA" id="ARBA00023244"/>
    </source>
</evidence>
<dbReference type="FunFam" id="3.40.50.10090:FF:000003">
    <property type="entry name" value="uroporphyrinogen-III synthase"/>
    <property type="match status" value="1"/>
</dbReference>
<dbReference type="InterPro" id="IPR036108">
    <property type="entry name" value="4pyrrol_syn_uPrphyn_synt_sf"/>
</dbReference>
<accession>A0A9Q0M7L9</accession>
<dbReference type="EC" id="4.2.1.75" evidence="3"/>
<reference evidence="13" key="1">
    <citation type="submission" date="2022-12" db="EMBL/GenBank/DDBJ databases">
        <title>Genome assemblies of Blomia tropicalis.</title>
        <authorList>
            <person name="Cui Y."/>
        </authorList>
    </citation>
    <scope>NUCLEOTIDE SEQUENCE</scope>
    <source>
        <tissue evidence="13">Adult mites</tissue>
    </source>
</reference>
<evidence type="ECO:0000256" key="11">
    <source>
        <dbReference type="ARBA" id="ARBA00060039"/>
    </source>
</evidence>
<feature type="domain" description="Tetrapyrrole biosynthesis uroporphyrinogen III synthase" evidence="12">
    <location>
        <begin position="52"/>
        <end position="291"/>
    </location>
</feature>
<dbReference type="PANTHER" id="PTHR12390:SF0">
    <property type="entry name" value="UROPORPHYRINOGEN-III SYNTHASE"/>
    <property type="match status" value="1"/>
</dbReference>
<evidence type="ECO:0000256" key="10">
    <source>
        <dbReference type="ARBA" id="ARBA00048617"/>
    </source>
</evidence>
<dbReference type="Proteomes" id="UP001142055">
    <property type="component" value="Chromosome 2"/>
</dbReference>
<evidence type="ECO:0000256" key="4">
    <source>
        <dbReference type="ARBA" id="ARBA00023133"/>
    </source>
</evidence>
<dbReference type="Pfam" id="PF02602">
    <property type="entry name" value="HEM4"/>
    <property type="match status" value="1"/>
</dbReference>